<keyword evidence="2" id="KW-1185">Reference proteome</keyword>
<dbReference type="InterPro" id="IPR050600">
    <property type="entry name" value="SETD3_SETD6_MTase"/>
</dbReference>
<name>A0AAD1X5E6_EUPCR</name>
<comment type="caution">
    <text evidence="1">The sequence shown here is derived from an EMBL/GenBank/DDBJ whole genome shotgun (WGS) entry which is preliminary data.</text>
</comment>
<protein>
    <submittedName>
        <fullName evidence="1">Uncharacterized protein</fullName>
    </submittedName>
</protein>
<organism evidence="1 2">
    <name type="scientific">Euplotes crassus</name>
    <dbReference type="NCBI Taxonomy" id="5936"/>
    <lineage>
        <taxon>Eukaryota</taxon>
        <taxon>Sar</taxon>
        <taxon>Alveolata</taxon>
        <taxon>Ciliophora</taxon>
        <taxon>Intramacronucleata</taxon>
        <taxon>Spirotrichea</taxon>
        <taxon>Hypotrichia</taxon>
        <taxon>Euplotida</taxon>
        <taxon>Euplotidae</taxon>
        <taxon>Moneuplotes</taxon>
    </lineage>
</organism>
<dbReference type="EMBL" id="CAMPGE010004868">
    <property type="protein sequence ID" value="CAI2363718.1"/>
    <property type="molecule type" value="Genomic_DNA"/>
</dbReference>
<dbReference type="PANTHER" id="PTHR13271">
    <property type="entry name" value="UNCHARACTERIZED PUTATIVE METHYLTRANSFERASE"/>
    <property type="match status" value="1"/>
</dbReference>
<evidence type="ECO:0000313" key="1">
    <source>
        <dbReference type="EMBL" id="CAI2363718.1"/>
    </source>
</evidence>
<dbReference type="Gene3D" id="3.90.1410.10">
    <property type="entry name" value="set domain protein methyltransferase, domain 1"/>
    <property type="match status" value="1"/>
</dbReference>
<proteinExistence type="predicted"/>
<sequence length="552" mass="64770">MNSLKQKFAVKKEACGWATRPNIRVSNKIWLMIVILVHFACVKADKQVFMGMEDTEKRTNIMKEMVDEYAIDGKVALEYREEKGTYTVTSKDIKNREDTIWLPPRTIMSVYDEIPFKATLINALSRIPDTNNFQPSPNNPQDFYSSTVLLAIQLLMNVNVNRSTLDSKFPEYKNVPLYIENCKVCHDYVWSLPSYKDMDHPNQWEQEDHDFYNKISFTRLGFRDIKLFHKKLIDALHAENTPESLFVAKEIVFDMKQYLWAYNIVNTRCFMLKLENYKKLYGENYGSILNMAINQKLVPQQNNALLPIMDYLNMIVPQKQDFEELSTEEVKKQYLRRFYLIVRDQKLYLQVQGDFKQGQEYGFAYTTDLVCNSLISTYGFAVKDGVGQIMTLSLVNEIPAKNYKLCAVLNCVRNAKNLPKLKRMNYQFSFLDDSKEEESLLMLYRIAKYTIDSNITSKKDIEALGRSLRFKIDKYGYISIENEIDAIGRAIDMLEQYLSQKDLDIPEDLDQLPYRQRISYYCAIDQRNVILWHITNLHGRLQLLLEKSIEEE</sequence>
<dbReference type="InterPro" id="IPR046341">
    <property type="entry name" value="SET_dom_sf"/>
</dbReference>
<reference evidence="1" key="1">
    <citation type="submission" date="2023-07" db="EMBL/GenBank/DDBJ databases">
        <authorList>
            <consortium name="AG Swart"/>
            <person name="Singh M."/>
            <person name="Singh A."/>
            <person name="Seah K."/>
            <person name="Emmerich C."/>
        </authorList>
    </citation>
    <scope>NUCLEOTIDE SEQUENCE</scope>
    <source>
        <strain evidence="1">DP1</strain>
    </source>
</reference>
<dbReference type="GO" id="GO:0016279">
    <property type="term" value="F:protein-lysine N-methyltransferase activity"/>
    <property type="evidence" value="ECO:0007669"/>
    <property type="project" value="TreeGrafter"/>
</dbReference>
<dbReference type="SUPFAM" id="SSF82199">
    <property type="entry name" value="SET domain"/>
    <property type="match status" value="1"/>
</dbReference>
<dbReference type="AlphaFoldDB" id="A0AAD1X5E6"/>
<dbReference type="Proteomes" id="UP001295684">
    <property type="component" value="Unassembled WGS sequence"/>
</dbReference>
<evidence type="ECO:0000313" key="2">
    <source>
        <dbReference type="Proteomes" id="UP001295684"/>
    </source>
</evidence>
<accession>A0AAD1X5E6</accession>
<gene>
    <name evidence="1" type="ORF">ECRASSUSDP1_LOCUS5055</name>
</gene>